<evidence type="ECO:0000256" key="1">
    <source>
        <dbReference type="SAM" id="MobiDB-lite"/>
    </source>
</evidence>
<organism evidence="2 3">
    <name type="scientific">Streptomyces carpinensis</name>
    <dbReference type="NCBI Taxonomy" id="66369"/>
    <lineage>
        <taxon>Bacteria</taxon>
        <taxon>Bacillati</taxon>
        <taxon>Actinomycetota</taxon>
        <taxon>Actinomycetes</taxon>
        <taxon>Kitasatosporales</taxon>
        <taxon>Streptomycetaceae</taxon>
        <taxon>Streptomyces</taxon>
    </lineage>
</organism>
<reference evidence="2 3" key="1">
    <citation type="submission" date="2024-06" db="EMBL/GenBank/DDBJ databases">
        <title>The Natural Products Discovery Center: Release of the First 8490 Sequenced Strains for Exploring Actinobacteria Biosynthetic Diversity.</title>
        <authorList>
            <person name="Kalkreuter E."/>
            <person name="Kautsar S.A."/>
            <person name="Yang D."/>
            <person name="Bader C.D."/>
            <person name="Teijaro C.N."/>
            <person name="Fluegel L."/>
            <person name="Davis C.M."/>
            <person name="Simpson J.R."/>
            <person name="Lauterbach L."/>
            <person name="Steele A.D."/>
            <person name="Gui C."/>
            <person name="Meng S."/>
            <person name="Li G."/>
            <person name="Viehrig K."/>
            <person name="Ye F."/>
            <person name="Su P."/>
            <person name="Kiefer A.F."/>
            <person name="Nichols A."/>
            <person name="Cepeda A.J."/>
            <person name="Yan W."/>
            <person name="Fan B."/>
            <person name="Jiang Y."/>
            <person name="Adhikari A."/>
            <person name="Zheng C.-J."/>
            <person name="Schuster L."/>
            <person name="Cowan T.M."/>
            <person name="Smanski M.J."/>
            <person name="Chevrette M.G."/>
            <person name="De Carvalho L.P.S."/>
            <person name="Shen B."/>
        </authorList>
    </citation>
    <scope>NUCLEOTIDE SEQUENCE [LARGE SCALE GENOMIC DNA]</scope>
    <source>
        <strain evidence="2 3">NPDC000634</strain>
    </source>
</reference>
<evidence type="ECO:0000313" key="2">
    <source>
        <dbReference type="EMBL" id="MER6978072.1"/>
    </source>
</evidence>
<feature type="compositionally biased region" description="Polar residues" evidence="1">
    <location>
        <begin position="16"/>
        <end position="28"/>
    </location>
</feature>
<accession>A0ABV1W1K2</accession>
<evidence type="ECO:0000313" key="3">
    <source>
        <dbReference type="Proteomes" id="UP001458415"/>
    </source>
</evidence>
<comment type="caution">
    <text evidence="2">The sequence shown here is derived from an EMBL/GenBank/DDBJ whole genome shotgun (WGS) entry which is preliminary data.</text>
</comment>
<dbReference type="RefSeq" id="WP_208640501.1">
    <property type="nucleotide sequence ID" value="NZ_MUBM01000004.1"/>
</dbReference>
<keyword evidence="3" id="KW-1185">Reference proteome</keyword>
<feature type="region of interest" description="Disordered" evidence="1">
    <location>
        <begin position="1"/>
        <end position="65"/>
    </location>
</feature>
<protein>
    <submittedName>
        <fullName evidence="2">Uncharacterized protein</fullName>
    </submittedName>
</protein>
<dbReference type="Proteomes" id="UP001458415">
    <property type="component" value="Unassembled WGS sequence"/>
</dbReference>
<name>A0ABV1W1K2_9ACTN</name>
<sequence length="65" mass="7344">MRSALSSVEPRHPRHPSSTTASRFSANKRSPGRLARQGPPLLRLGSVRSGHMRRPARRPDHAYYQ</sequence>
<proteinExistence type="predicted"/>
<gene>
    <name evidence="2" type="ORF">ABT317_13905</name>
</gene>
<dbReference type="EMBL" id="JBEPCU010000191">
    <property type="protein sequence ID" value="MER6978072.1"/>
    <property type="molecule type" value="Genomic_DNA"/>
</dbReference>